<dbReference type="KEGG" id="llo:LLO_0919"/>
<dbReference type="OrthoDB" id="5636650at2"/>
<proteinExistence type="predicted"/>
<dbReference type="HOGENOM" id="CLU_1336125_0_0_6"/>
<gene>
    <name evidence="1" type="ordered locus">LLO_0919</name>
</gene>
<keyword evidence="2" id="KW-1185">Reference proteome</keyword>
<dbReference type="GeneID" id="40925149"/>
<evidence type="ECO:0000313" key="1">
    <source>
        <dbReference type="EMBL" id="CBJ11266.1"/>
    </source>
</evidence>
<dbReference type="EMBL" id="FN650140">
    <property type="protein sequence ID" value="CBJ11266.1"/>
    <property type="molecule type" value="Genomic_DNA"/>
</dbReference>
<dbReference type="RefSeq" id="WP_003632424.1">
    <property type="nucleotide sequence ID" value="NC_013861.1"/>
</dbReference>
<name>D3HQU6_LEGLN</name>
<organism evidence="1 2">
    <name type="scientific">Legionella longbeachae serogroup 1 (strain NSW150)</name>
    <dbReference type="NCBI Taxonomy" id="661367"/>
    <lineage>
        <taxon>Bacteria</taxon>
        <taxon>Pseudomonadati</taxon>
        <taxon>Pseudomonadota</taxon>
        <taxon>Gammaproteobacteria</taxon>
        <taxon>Legionellales</taxon>
        <taxon>Legionellaceae</taxon>
        <taxon>Legionella</taxon>
    </lineage>
</organism>
<dbReference type="eggNOG" id="ENOG5030RF5">
    <property type="taxonomic scope" value="Bacteria"/>
</dbReference>
<dbReference type="AlphaFoldDB" id="D3HQU6"/>
<reference evidence="1 2" key="1">
    <citation type="journal article" date="2010" name="PLoS Genet.">
        <title>Analysis of the Legionella longbeachae genome and transcriptome uncovers unique strategies to cause Legionnaires' disease.</title>
        <authorList>
            <person name="Cazalet C."/>
            <person name="Gomez-Valero L."/>
            <person name="Rusniok C."/>
            <person name="Lomma M."/>
            <person name="Dervins-Ravault D."/>
            <person name="Newton H."/>
            <person name="Sansom F."/>
            <person name="Jarraud S."/>
            <person name="Zidane N."/>
            <person name="Ma L."/>
            <person name="Bouchier C."/>
            <person name="Etienne J."/>
            <person name="Hartland E."/>
            <person name="Buchrieser C."/>
        </authorList>
    </citation>
    <scope>NUCLEOTIDE SEQUENCE [LARGE SCALE GENOMIC DNA]</scope>
    <source>
        <strain evidence="1 2">NSW150</strain>
    </source>
</reference>
<protein>
    <submittedName>
        <fullName evidence="1">Uncharacterized protein</fullName>
    </submittedName>
</protein>
<accession>D3HQU6</accession>
<dbReference type="Proteomes" id="UP000001060">
    <property type="component" value="Chromosome"/>
</dbReference>
<sequence length="205" mass="22526">MISFAQLLGFRRSNRPTIAQDNPDPIVLEIIPDNCDFIREGSGLTTITGAVGHNVNLTIRGNSSLRIIGNVGHGCKIFKEGNGTLTFEGAVASDLELTLYGGGDVTFTQQPGEEVIRSIKNRGTTARINCAGMILPQPSQGYRHHNLGIPVRQPTHEHYEQSAQILNQLSYNRTPPPPNPKIQRIIISRSPRTTLNIVTRVNLKQ</sequence>
<evidence type="ECO:0000313" key="2">
    <source>
        <dbReference type="Proteomes" id="UP000001060"/>
    </source>
</evidence>